<gene>
    <name evidence="1" type="ORF">CKO28_23000</name>
</gene>
<dbReference type="InterPro" id="IPR029052">
    <property type="entry name" value="Metallo-depent_PP-like"/>
</dbReference>
<evidence type="ECO:0008006" key="3">
    <source>
        <dbReference type="Google" id="ProtNLM"/>
    </source>
</evidence>
<organism evidence="1 2">
    <name type="scientific">Rhodovibrio sodomensis</name>
    <dbReference type="NCBI Taxonomy" id="1088"/>
    <lineage>
        <taxon>Bacteria</taxon>
        <taxon>Pseudomonadati</taxon>
        <taxon>Pseudomonadota</taxon>
        <taxon>Alphaproteobacteria</taxon>
        <taxon>Rhodospirillales</taxon>
        <taxon>Rhodovibrionaceae</taxon>
        <taxon>Rhodovibrio</taxon>
    </lineage>
</organism>
<reference evidence="1 2" key="1">
    <citation type="journal article" date="2020" name="Microorganisms">
        <title>Osmotic Adaptation and Compatible Solute Biosynthesis of Phototrophic Bacteria as Revealed from Genome Analyses.</title>
        <authorList>
            <person name="Imhoff J.F."/>
            <person name="Rahn T."/>
            <person name="Kunzel S."/>
            <person name="Keller A."/>
            <person name="Neulinger S.C."/>
        </authorList>
    </citation>
    <scope>NUCLEOTIDE SEQUENCE [LARGE SCALE GENOMIC DNA]</scope>
    <source>
        <strain evidence="1 2">DSM 9895</strain>
    </source>
</reference>
<evidence type="ECO:0000313" key="1">
    <source>
        <dbReference type="EMBL" id="MBK1670887.1"/>
    </source>
</evidence>
<evidence type="ECO:0000313" key="2">
    <source>
        <dbReference type="Proteomes" id="UP001296873"/>
    </source>
</evidence>
<dbReference type="Proteomes" id="UP001296873">
    <property type="component" value="Unassembled WGS sequence"/>
</dbReference>
<protein>
    <recommendedName>
        <fullName evidence="3">Calcineurin-like phosphoesterase domain-containing protein</fullName>
    </recommendedName>
</protein>
<name>A0ABS1DK89_9PROT</name>
<comment type="caution">
    <text evidence="1">The sequence shown here is derived from an EMBL/GenBank/DDBJ whole genome shotgun (WGS) entry which is preliminary data.</text>
</comment>
<accession>A0ABS1DK89</accession>
<sequence length="288" mass="31228">MSQRRIASLERAARIWAIPALHGEAERLARVHDQIWPDLQPGDRVVYLGNMIGGGLDGSEPDGTAVLATLDELLDFRRAVIAMPGAFACHVVYLRGSQEVMWQQLLQLQFTPDPVAALNWMAPRGVRATLEAYGGDVDAGLRAARAGTVALTRWTGQMRRAMQQHPGHAELLGRLRNAAETGPTETGRTEAGSAETGTGSALFVHAGLSPDRPLDRQGDLFWWHGGGFKRLTQPYRGYARVVRGYDPDGGRPTDEPHKLSLDRGCGRGGPLQAVCLDRDARVLATIAG</sequence>
<dbReference type="SUPFAM" id="SSF56300">
    <property type="entry name" value="Metallo-dependent phosphatases"/>
    <property type="match status" value="1"/>
</dbReference>
<proteinExistence type="predicted"/>
<keyword evidence="2" id="KW-1185">Reference proteome</keyword>
<dbReference type="Gene3D" id="3.60.21.10">
    <property type="match status" value="1"/>
</dbReference>
<dbReference type="EMBL" id="NRRL01000125">
    <property type="protein sequence ID" value="MBK1670887.1"/>
    <property type="molecule type" value="Genomic_DNA"/>
</dbReference>
<dbReference type="RefSeq" id="WP_200343334.1">
    <property type="nucleotide sequence ID" value="NZ_NRRL01000125.1"/>
</dbReference>